<comment type="similarity">
    <text evidence="1">Belongs to the TRAFAC class translation factor GTPase superfamily. Classic translation factor GTPase family. EF-G/EF-2 subfamily.</text>
</comment>
<dbReference type="Pfam" id="PF14492">
    <property type="entry name" value="EFG_III"/>
    <property type="match status" value="1"/>
</dbReference>
<dbReference type="Gene3D" id="3.30.70.240">
    <property type="match status" value="1"/>
</dbReference>
<sequence length="694" mass="76590">MKDYKTENLRNVCLLGHASAGKTTIGEAMLFNTGVLDRFGKVDDGTTTLDYDPEEVRRKISISAAVAPCDWKDIRINVIDTPGYFDFVGEVISSLDVCDAAIIPVDSVSGVEVGAEKAWDMVTQKGIPALFFINKMDRENANFSKVFEQLREVFGNKLVPLAIPIGAEASFKGVIDLIDMKARTTEGNKVVENDIPSGYEDMIEEFRSMIIEAAAQADEELMEKYFNGDELTKEEIIKGLRIGVVCGDVVPVLCGSAVKNIGVISLMNTIANYFPAPSDVGEYKCKNAKSTAEENRKYDVNLPFSAKVFKTVADPFVGKISLFKVMSGYITSDTEVLNSNKEKKEKLSGLFLLRGKKQIPMTKLVAGDIGAIAKLQFTTTGDTLCDPQNPVTFDPVEFPVPNLTMAIEPKSKGDEDKIGNGLQRLIEEDPTLRVEKNVETRQTLISGLGEQHLEIVTKKLQNKFGVDVVLKDPKVPYRETIRKSAKAEGKHKKQSGGHGQYGHVWIEFEPILDGSAEFEFVDKIVGGVVPKQYIPAVEKGLRECMEEGVLAGYPVVNVRCILYDGSYHPVDSAEMPFKIAASLAYKKGMANANPVLLEPIYTVEVLVPDQYMGDIIGDLNKKRGRVLGMEPEGKLQKVTAEVPLAEMFKYAIDLRSMTQARGGFSMKFARYEEVPAQIAQKVIEAANLEREKEQ</sequence>
<dbReference type="Pfam" id="PF00679">
    <property type="entry name" value="EFG_C"/>
    <property type="match status" value="1"/>
</dbReference>
<dbReference type="NCBIfam" id="NF009891">
    <property type="entry name" value="PRK13351.1-1"/>
    <property type="match status" value="1"/>
</dbReference>
<dbReference type="Pfam" id="PF03764">
    <property type="entry name" value="EFG_IV"/>
    <property type="match status" value="1"/>
</dbReference>
<dbReference type="NCBIfam" id="NF009381">
    <property type="entry name" value="PRK12740.1-5"/>
    <property type="match status" value="1"/>
</dbReference>
<dbReference type="NCBIfam" id="TIGR00484">
    <property type="entry name" value="EF-G"/>
    <property type="match status" value="1"/>
</dbReference>
<proteinExistence type="inferred from homology"/>
<dbReference type="Gene3D" id="2.40.30.10">
    <property type="entry name" value="Translation factors"/>
    <property type="match status" value="1"/>
</dbReference>
<dbReference type="InterPro" id="IPR041095">
    <property type="entry name" value="EFG_II"/>
</dbReference>
<dbReference type="Gene3D" id="3.40.50.300">
    <property type="entry name" value="P-loop containing nucleotide triphosphate hydrolases"/>
    <property type="match status" value="1"/>
</dbReference>
<keyword evidence="7" id="KW-0251">Elongation factor</keyword>
<evidence type="ECO:0000256" key="2">
    <source>
        <dbReference type="ARBA" id="ARBA00017872"/>
    </source>
</evidence>
<dbReference type="Gene3D" id="3.30.230.10">
    <property type="match status" value="1"/>
</dbReference>
<evidence type="ECO:0000256" key="1">
    <source>
        <dbReference type="ARBA" id="ARBA00005870"/>
    </source>
</evidence>
<dbReference type="InterPro" id="IPR009022">
    <property type="entry name" value="EFG_III"/>
</dbReference>
<dbReference type="InterPro" id="IPR035649">
    <property type="entry name" value="EFG_V"/>
</dbReference>
<dbReference type="InterPro" id="IPR027417">
    <property type="entry name" value="P-loop_NTPase"/>
</dbReference>
<dbReference type="SUPFAM" id="SSF54980">
    <property type="entry name" value="EF-G C-terminal domain-like"/>
    <property type="match status" value="2"/>
</dbReference>
<dbReference type="GO" id="GO:0005525">
    <property type="term" value="F:GTP binding"/>
    <property type="evidence" value="ECO:0007669"/>
    <property type="project" value="UniProtKB-UniRule"/>
</dbReference>
<dbReference type="CDD" id="cd16262">
    <property type="entry name" value="EFG_III"/>
    <property type="match status" value="1"/>
</dbReference>
<dbReference type="GO" id="GO:0003924">
    <property type="term" value="F:GTPase activity"/>
    <property type="evidence" value="ECO:0007669"/>
    <property type="project" value="InterPro"/>
</dbReference>
<dbReference type="InterPro" id="IPR005517">
    <property type="entry name" value="Transl_elong_EFG/EF2_IV"/>
</dbReference>
<dbReference type="Proteomes" id="UP000184442">
    <property type="component" value="Unassembled WGS sequence"/>
</dbReference>
<dbReference type="GO" id="GO:0032790">
    <property type="term" value="P:ribosome disassembly"/>
    <property type="evidence" value="ECO:0007669"/>
    <property type="project" value="TreeGrafter"/>
</dbReference>
<dbReference type="PROSITE" id="PS51722">
    <property type="entry name" value="G_TR_2"/>
    <property type="match status" value="1"/>
</dbReference>
<evidence type="ECO:0000256" key="5">
    <source>
        <dbReference type="NCBIfam" id="TIGR00484"/>
    </source>
</evidence>
<dbReference type="FunFam" id="3.30.70.240:FF:000001">
    <property type="entry name" value="Elongation factor G"/>
    <property type="match status" value="1"/>
</dbReference>
<dbReference type="CDD" id="cd03713">
    <property type="entry name" value="EFG_mtEFG_C"/>
    <property type="match status" value="1"/>
</dbReference>
<dbReference type="EMBL" id="FQZS01000029">
    <property type="protein sequence ID" value="SHJ31774.1"/>
    <property type="molecule type" value="Genomic_DNA"/>
</dbReference>
<dbReference type="NCBIfam" id="NF009379">
    <property type="entry name" value="PRK12740.1-3"/>
    <property type="match status" value="1"/>
</dbReference>
<dbReference type="SUPFAM" id="SSF52540">
    <property type="entry name" value="P-loop containing nucleoside triphosphate hydrolases"/>
    <property type="match status" value="1"/>
</dbReference>
<dbReference type="PANTHER" id="PTHR43261">
    <property type="entry name" value="TRANSLATION ELONGATION FACTOR G-RELATED"/>
    <property type="match status" value="1"/>
</dbReference>
<evidence type="ECO:0000259" key="6">
    <source>
        <dbReference type="PROSITE" id="PS51722"/>
    </source>
</evidence>
<dbReference type="SUPFAM" id="SSF50447">
    <property type="entry name" value="Translation proteins"/>
    <property type="match status" value="1"/>
</dbReference>
<dbReference type="InterPro" id="IPR014721">
    <property type="entry name" value="Ribsml_uS5_D2-typ_fold_subgr"/>
</dbReference>
<dbReference type="Pfam" id="PF22042">
    <property type="entry name" value="EF-G_D2"/>
    <property type="match status" value="1"/>
</dbReference>
<evidence type="ECO:0000256" key="3">
    <source>
        <dbReference type="ARBA" id="ARBA00022741"/>
    </source>
</evidence>
<organism evidence="7 8">
    <name type="scientific">Lutispora thermophila DSM 19022</name>
    <dbReference type="NCBI Taxonomy" id="1122184"/>
    <lineage>
        <taxon>Bacteria</taxon>
        <taxon>Bacillati</taxon>
        <taxon>Bacillota</taxon>
        <taxon>Clostridia</taxon>
        <taxon>Lutisporales</taxon>
        <taxon>Lutisporaceae</taxon>
        <taxon>Lutispora</taxon>
    </lineage>
</organism>
<dbReference type="PANTHER" id="PTHR43261:SF6">
    <property type="entry name" value="ELONGATION FACTOR G-LIKE PROTEIN"/>
    <property type="match status" value="1"/>
</dbReference>
<reference evidence="7 8" key="1">
    <citation type="submission" date="2016-11" db="EMBL/GenBank/DDBJ databases">
        <authorList>
            <person name="Jaros S."/>
            <person name="Januszkiewicz K."/>
            <person name="Wedrychowicz H."/>
        </authorList>
    </citation>
    <scope>NUCLEOTIDE SEQUENCE [LARGE SCALE GENOMIC DNA]</scope>
    <source>
        <strain evidence="7 8">DSM 19022</strain>
    </source>
</reference>
<dbReference type="CDD" id="cd04170">
    <property type="entry name" value="EF-G_bact"/>
    <property type="match status" value="1"/>
</dbReference>
<dbReference type="InterPro" id="IPR020568">
    <property type="entry name" value="Ribosomal_Su5_D2-typ_SF"/>
</dbReference>
<dbReference type="CDD" id="cd01434">
    <property type="entry name" value="EFG_mtEFG1_IV"/>
    <property type="match status" value="1"/>
</dbReference>
<dbReference type="STRING" id="1122184.SAMN02745176_03172"/>
<dbReference type="OrthoDB" id="9804431at2"/>
<evidence type="ECO:0000313" key="7">
    <source>
        <dbReference type="EMBL" id="SHJ31774.1"/>
    </source>
</evidence>
<feature type="domain" description="Tr-type G" evidence="6">
    <location>
        <begin position="7"/>
        <end position="278"/>
    </location>
</feature>
<protein>
    <recommendedName>
        <fullName evidence="2 5">Elongation factor G</fullName>
    </recommendedName>
</protein>
<dbReference type="NCBIfam" id="TIGR00231">
    <property type="entry name" value="small_GTP"/>
    <property type="match status" value="1"/>
</dbReference>
<dbReference type="InterPro" id="IPR000795">
    <property type="entry name" value="T_Tr_GTP-bd_dom"/>
</dbReference>
<dbReference type="InterPro" id="IPR053905">
    <property type="entry name" value="EF-G-like_DII"/>
</dbReference>
<dbReference type="GO" id="GO:0003746">
    <property type="term" value="F:translation elongation factor activity"/>
    <property type="evidence" value="ECO:0007669"/>
    <property type="project" value="UniProtKB-UniRule"/>
</dbReference>
<dbReference type="InterPro" id="IPR035647">
    <property type="entry name" value="EFG_III/V"/>
</dbReference>
<dbReference type="InterPro" id="IPR005225">
    <property type="entry name" value="Small_GTP-bd"/>
</dbReference>
<dbReference type="PRINTS" id="PR00315">
    <property type="entry name" value="ELONGATNFCT"/>
</dbReference>
<dbReference type="AlphaFoldDB" id="A0A1M6IBG2"/>
<dbReference type="SMART" id="SM00838">
    <property type="entry name" value="EFG_C"/>
    <property type="match status" value="1"/>
</dbReference>
<dbReference type="InterPro" id="IPR047872">
    <property type="entry name" value="EFG_IV"/>
</dbReference>
<dbReference type="InterPro" id="IPR009000">
    <property type="entry name" value="Transl_B-barrel_sf"/>
</dbReference>
<keyword evidence="8" id="KW-1185">Reference proteome</keyword>
<evidence type="ECO:0000313" key="8">
    <source>
        <dbReference type="Proteomes" id="UP000184442"/>
    </source>
</evidence>
<dbReference type="InterPro" id="IPR000640">
    <property type="entry name" value="EFG_V-like"/>
</dbReference>
<evidence type="ECO:0000256" key="4">
    <source>
        <dbReference type="ARBA" id="ARBA00023134"/>
    </source>
</evidence>
<dbReference type="RefSeq" id="WP_073027435.1">
    <property type="nucleotide sequence ID" value="NZ_FQZS01000029.1"/>
</dbReference>
<keyword evidence="7" id="KW-0648">Protein biosynthesis</keyword>
<name>A0A1M6IBG2_9FIRM</name>
<gene>
    <name evidence="7" type="ORF">SAMN02745176_03172</name>
</gene>
<dbReference type="Gene3D" id="3.30.70.870">
    <property type="entry name" value="Elongation Factor G (Translational Gtpase), domain 3"/>
    <property type="match status" value="1"/>
</dbReference>
<keyword evidence="3" id="KW-0547">Nucleotide-binding</keyword>
<dbReference type="SUPFAM" id="SSF54211">
    <property type="entry name" value="Ribosomal protein S5 domain 2-like"/>
    <property type="match status" value="1"/>
</dbReference>
<dbReference type="CDD" id="cd04088">
    <property type="entry name" value="EFG_mtEFG_II"/>
    <property type="match status" value="1"/>
</dbReference>
<dbReference type="FunFam" id="3.30.230.10:FF:000003">
    <property type="entry name" value="Elongation factor G"/>
    <property type="match status" value="1"/>
</dbReference>
<dbReference type="SMART" id="SM00889">
    <property type="entry name" value="EFG_IV"/>
    <property type="match status" value="1"/>
</dbReference>
<dbReference type="Pfam" id="PF00009">
    <property type="entry name" value="GTP_EFTU"/>
    <property type="match status" value="1"/>
</dbReference>
<dbReference type="InterPro" id="IPR004540">
    <property type="entry name" value="Transl_elong_EFG/EF2"/>
</dbReference>
<keyword evidence="4" id="KW-0342">GTP-binding</keyword>
<accession>A0A1M6IBG2</accession>